<evidence type="ECO:0000256" key="3">
    <source>
        <dbReference type="ARBA" id="ARBA00023125"/>
    </source>
</evidence>
<evidence type="ECO:0000259" key="5">
    <source>
        <dbReference type="PROSITE" id="PS50931"/>
    </source>
</evidence>
<dbReference type="InterPro" id="IPR000847">
    <property type="entry name" value="LysR_HTH_N"/>
</dbReference>
<dbReference type="InterPro" id="IPR036390">
    <property type="entry name" value="WH_DNA-bd_sf"/>
</dbReference>
<dbReference type="Gene3D" id="3.40.190.10">
    <property type="entry name" value="Periplasmic binding protein-like II"/>
    <property type="match status" value="2"/>
</dbReference>
<keyword evidence="4" id="KW-0804">Transcription</keyword>
<dbReference type="Pfam" id="PF03466">
    <property type="entry name" value="LysR_substrate"/>
    <property type="match status" value="1"/>
</dbReference>
<evidence type="ECO:0000256" key="2">
    <source>
        <dbReference type="ARBA" id="ARBA00023015"/>
    </source>
</evidence>
<organism evidence="6 7">
    <name type="scientific">Pseudoduganella rivuli</name>
    <dbReference type="NCBI Taxonomy" id="2666085"/>
    <lineage>
        <taxon>Bacteria</taxon>
        <taxon>Pseudomonadati</taxon>
        <taxon>Pseudomonadota</taxon>
        <taxon>Betaproteobacteria</taxon>
        <taxon>Burkholderiales</taxon>
        <taxon>Oxalobacteraceae</taxon>
        <taxon>Telluria group</taxon>
        <taxon>Pseudoduganella</taxon>
    </lineage>
</organism>
<dbReference type="GO" id="GO:0003677">
    <property type="term" value="F:DNA binding"/>
    <property type="evidence" value="ECO:0007669"/>
    <property type="project" value="UniProtKB-KW"/>
</dbReference>
<dbReference type="PANTHER" id="PTHR30118">
    <property type="entry name" value="HTH-TYPE TRANSCRIPTIONAL REGULATOR LEUO-RELATED"/>
    <property type="match status" value="1"/>
</dbReference>
<dbReference type="PROSITE" id="PS50931">
    <property type="entry name" value="HTH_LYSR"/>
    <property type="match status" value="1"/>
</dbReference>
<evidence type="ECO:0000313" key="6">
    <source>
        <dbReference type="EMBL" id="MRV70482.1"/>
    </source>
</evidence>
<dbReference type="PANTHER" id="PTHR30118:SF15">
    <property type="entry name" value="TRANSCRIPTIONAL REGULATORY PROTEIN"/>
    <property type="match status" value="1"/>
</dbReference>
<sequence>MIKFIYLILCIHKMNIYRVDLNLLGVFHALMESRSVTSAAQHFGITQPAMSNALARLRELLDDPLFVHGADGMQPTPYALEISDAVHGALQLMRQVLEHRKGFDPASSDGTFRFHMTDMGQINFLPLLIERLRTAAPGLCVEAETLELEQIRTALEDGKINFAIGHLPKLDGRGICSVQLLHERYDVLMRADHPLAATPLSKASYLGAAHAVVSSVGGGHRAIEDSLLRRKARIVARVPNIIAVPMILARSDLIATVPRRVARELARAAPFIVASLPVDIPELEVRVFWHERFDADPASTWMRKLLIELFAQPA</sequence>
<feature type="domain" description="HTH lysR-type" evidence="5">
    <location>
        <begin position="19"/>
        <end position="76"/>
    </location>
</feature>
<keyword evidence="7" id="KW-1185">Reference proteome</keyword>
<evidence type="ECO:0000256" key="4">
    <source>
        <dbReference type="ARBA" id="ARBA00023163"/>
    </source>
</evidence>
<dbReference type="InterPro" id="IPR005119">
    <property type="entry name" value="LysR_subst-bd"/>
</dbReference>
<protein>
    <submittedName>
        <fullName evidence="6">LysR family transcriptional regulator</fullName>
    </submittedName>
</protein>
<dbReference type="EMBL" id="WKJJ01000001">
    <property type="protein sequence ID" value="MRV70482.1"/>
    <property type="molecule type" value="Genomic_DNA"/>
</dbReference>
<dbReference type="Pfam" id="PF00126">
    <property type="entry name" value="HTH_1"/>
    <property type="match status" value="1"/>
</dbReference>
<accession>A0A7X2II62</accession>
<dbReference type="SUPFAM" id="SSF53850">
    <property type="entry name" value="Periplasmic binding protein-like II"/>
    <property type="match status" value="1"/>
</dbReference>
<comment type="caution">
    <text evidence="6">The sequence shown here is derived from an EMBL/GenBank/DDBJ whole genome shotgun (WGS) entry which is preliminary data.</text>
</comment>
<gene>
    <name evidence="6" type="ORF">GJ700_01945</name>
</gene>
<dbReference type="SUPFAM" id="SSF46785">
    <property type="entry name" value="Winged helix' DNA-binding domain"/>
    <property type="match status" value="1"/>
</dbReference>
<keyword evidence="3" id="KW-0238">DNA-binding</keyword>
<dbReference type="Proteomes" id="UP000446768">
    <property type="component" value="Unassembled WGS sequence"/>
</dbReference>
<dbReference type="Gene3D" id="1.10.10.10">
    <property type="entry name" value="Winged helix-like DNA-binding domain superfamily/Winged helix DNA-binding domain"/>
    <property type="match status" value="1"/>
</dbReference>
<dbReference type="InterPro" id="IPR036388">
    <property type="entry name" value="WH-like_DNA-bd_sf"/>
</dbReference>
<dbReference type="CDD" id="cd08459">
    <property type="entry name" value="PBP2_DntR_NahR_LinR_like"/>
    <property type="match status" value="1"/>
</dbReference>
<dbReference type="PRINTS" id="PR00039">
    <property type="entry name" value="HTHLYSR"/>
</dbReference>
<comment type="similarity">
    <text evidence="1">Belongs to the LysR transcriptional regulatory family.</text>
</comment>
<keyword evidence="2" id="KW-0805">Transcription regulation</keyword>
<dbReference type="AlphaFoldDB" id="A0A7X2II62"/>
<evidence type="ECO:0000256" key="1">
    <source>
        <dbReference type="ARBA" id="ARBA00009437"/>
    </source>
</evidence>
<reference evidence="6 7" key="1">
    <citation type="submission" date="2019-11" db="EMBL/GenBank/DDBJ databases">
        <title>Novel species isolated from a subtropical stream in China.</title>
        <authorList>
            <person name="Lu H."/>
        </authorList>
    </citation>
    <scope>NUCLEOTIDE SEQUENCE [LARGE SCALE GENOMIC DNA]</scope>
    <source>
        <strain evidence="6 7">FT92W</strain>
    </source>
</reference>
<dbReference type="GO" id="GO:0003700">
    <property type="term" value="F:DNA-binding transcription factor activity"/>
    <property type="evidence" value="ECO:0007669"/>
    <property type="project" value="InterPro"/>
</dbReference>
<proteinExistence type="inferred from homology"/>
<dbReference type="RefSeq" id="WP_154370953.1">
    <property type="nucleotide sequence ID" value="NZ_WKJJ01000001.1"/>
</dbReference>
<dbReference type="InterPro" id="IPR050389">
    <property type="entry name" value="LysR-type_TF"/>
</dbReference>
<evidence type="ECO:0000313" key="7">
    <source>
        <dbReference type="Proteomes" id="UP000446768"/>
    </source>
</evidence>
<name>A0A7X2II62_9BURK</name>